<sequence>MAERANDDEVLDRAEKAAADIRSSIISGHFTPGSRLSEQALGVALGVSRNTLREAFRMLTQEGLLVRRPHAGVIVAVPSLASIIDIYRVRRMIEGQALRGAPPRHPAGRALAAAVDTAVAAREAGDWAAVGTANMEFHRAIVALADSARLDRVYANISAELRLAFGIIDDPEYLHAPYVDRNASVLRAHAEGRSGDAADELDAYLIQSERTLLAAYARGDRDVH</sequence>
<dbReference type="EMBL" id="RZGZ01000001">
    <property type="protein sequence ID" value="RUR03031.1"/>
    <property type="molecule type" value="Genomic_DNA"/>
</dbReference>
<evidence type="ECO:0000259" key="4">
    <source>
        <dbReference type="PROSITE" id="PS50949"/>
    </source>
</evidence>
<keyword evidence="6" id="KW-1185">Reference proteome</keyword>
<keyword evidence="1" id="KW-0805">Transcription regulation</keyword>
<protein>
    <submittedName>
        <fullName evidence="5">GntR family transcriptional regulator</fullName>
    </submittedName>
</protein>
<dbReference type="InterPro" id="IPR008920">
    <property type="entry name" value="TF_FadR/GntR_C"/>
</dbReference>
<dbReference type="GO" id="GO:0003700">
    <property type="term" value="F:DNA-binding transcription factor activity"/>
    <property type="evidence" value="ECO:0007669"/>
    <property type="project" value="InterPro"/>
</dbReference>
<proteinExistence type="predicted"/>
<dbReference type="InterPro" id="IPR011711">
    <property type="entry name" value="GntR_C"/>
</dbReference>
<dbReference type="RefSeq" id="WP_127046025.1">
    <property type="nucleotide sequence ID" value="NZ_RZGZ01000001.1"/>
</dbReference>
<dbReference type="GO" id="GO:0003677">
    <property type="term" value="F:DNA binding"/>
    <property type="evidence" value="ECO:0007669"/>
    <property type="project" value="UniProtKB-KW"/>
</dbReference>
<feature type="domain" description="HTH gntR-type" evidence="4">
    <location>
        <begin position="11"/>
        <end position="78"/>
    </location>
</feature>
<dbReference type="Pfam" id="PF07729">
    <property type="entry name" value="FCD"/>
    <property type="match status" value="1"/>
</dbReference>
<dbReference type="InterPro" id="IPR000524">
    <property type="entry name" value="Tscrpt_reg_HTH_GntR"/>
</dbReference>
<reference evidence="5 6" key="1">
    <citation type="submission" date="2018-12" db="EMBL/GenBank/DDBJ databases">
        <authorList>
            <person name="Li F."/>
        </authorList>
    </citation>
    <scope>NUCLEOTIDE SEQUENCE [LARGE SCALE GENOMIC DNA]</scope>
    <source>
        <strain evidence="5 6">EGI 6500705</strain>
    </source>
</reference>
<dbReference type="Gene3D" id="1.10.10.10">
    <property type="entry name" value="Winged helix-like DNA-binding domain superfamily/Winged helix DNA-binding domain"/>
    <property type="match status" value="1"/>
</dbReference>
<dbReference type="PANTHER" id="PTHR43537:SF45">
    <property type="entry name" value="GNTR FAMILY REGULATORY PROTEIN"/>
    <property type="match status" value="1"/>
</dbReference>
<dbReference type="SUPFAM" id="SSF46785">
    <property type="entry name" value="Winged helix' DNA-binding domain"/>
    <property type="match status" value="1"/>
</dbReference>
<dbReference type="PROSITE" id="PS50949">
    <property type="entry name" value="HTH_GNTR"/>
    <property type="match status" value="1"/>
</dbReference>
<dbReference type="CDD" id="cd07377">
    <property type="entry name" value="WHTH_GntR"/>
    <property type="match status" value="1"/>
</dbReference>
<gene>
    <name evidence="5" type="ORF">ELQ94_00215</name>
</gene>
<comment type="caution">
    <text evidence="5">The sequence shown here is derived from an EMBL/GenBank/DDBJ whole genome shotgun (WGS) entry which is preliminary data.</text>
</comment>
<dbReference type="Gene3D" id="1.20.120.530">
    <property type="entry name" value="GntR ligand-binding domain-like"/>
    <property type="match status" value="1"/>
</dbReference>
<dbReference type="PANTHER" id="PTHR43537">
    <property type="entry name" value="TRANSCRIPTIONAL REGULATOR, GNTR FAMILY"/>
    <property type="match status" value="1"/>
</dbReference>
<dbReference type="PRINTS" id="PR00035">
    <property type="entry name" value="HTHGNTR"/>
</dbReference>
<evidence type="ECO:0000256" key="1">
    <source>
        <dbReference type="ARBA" id="ARBA00023015"/>
    </source>
</evidence>
<dbReference type="SMART" id="SM00345">
    <property type="entry name" value="HTH_GNTR"/>
    <property type="match status" value="1"/>
</dbReference>
<dbReference type="AlphaFoldDB" id="A0A3S0VI46"/>
<dbReference type="Pfam" id="PF00392">
    <property type="entry name" value="GntR"/>
    <property type="match status" value="1"/>
</dbReference>
<dbReference type="SUPFAM" id="SSF48008">
    <property type="entry name" value="GntR ligand-binding domain-like"/>
    <property type="match status" value="1"/>
</dbReference>
<name>A0A3S0VI46_9MICO</name>
<keyword evidence="2" id="KW-0238">DNA-binding</keyword>
<evidence type="ECO:0000256" key="3">
    <source>
        <dbReference type="ARBA" id="ARBA00023163"/>
    </source>
</evidence>
<dbReference type="InterPro" id="IPR036390">
    <property type="entry name" value="WH_DNA-bd_sf"/>
</dbReference>
<keyword evidence="3" id="KW-0804">Transcription</keyword>
<dbReference type="Proteomes" id="UP000274909">
    <property type="component" value="Unassembled WGS sequence"/>
</dbReference>
<evidence type="ECO:0000256" key="2">
    <source>
        <dbReference type="ARBA" id="ARBA00023125"/>
    </source>
</evidence>
<evidence type="ECO:0000313" key="6">
    <source>
        <dbReference type="Proteomes" id="UP000274909"/>
    </source>
</evidence>
<organism evidence="5 6">
    <name type="scientific">Labedella endophytica</name>
    <dbReference type="NCBI Taxonomy" id="1523160"/>
    <lineage>
        <taxon>Bacteria</taxon>
        <taxon>Bacillati</taxon>
        <taxon>Actinomycetota</taxon>
        <taxon>Actinomycetes</taxon>
        <taxon>Micrococcales</taxon>
        <taxon>Microbacteriaceae</taxon>
        <taxon>Labedella</taxon>
    </lineage>
</organism>
<dbReference type="InterPro" id="IPR036388">
    <property type="entry name" value="WH-like_DNA-bd_sf"/>
</dbReference>
<dbReference type="SMART" id="SM00895">
    <property type="entry name" value="FCD"/>
    <property type="match status" value="1"/>
</dbReference>
<evidence type="ECO:0000313" key="5">
    <source>
        <dbReference type="EMBL" id="RUR03031.1"/>
    </source>
</evidence>
<dbReference type="OrthoDB" id="5243844at2"/>
<accession>A0A3S0VI46</accession>